<dbReference type="PANTHER" id="PTHR10622">
    <property type="entry name" value="HET DOMAIN-CONTAINING PROTEIN"/>
    <property type="match status" value="1"/>
</dbReference>
<dbReference type="PANTHER" id="PTHR10622:SF10">
    <property type="entry name" value="HET DOMAIN-CONTAINING PROTEIN"/>
    <property type="match status" value="1"/>
</dbReference>
<dbReference type="STRING" id="155417.A0A4Q4TM30"/>
<reference evidence="3 4" key="1">
    <citation type="submission" date="2018-06" db="EMBL/GenBank/DDBJ databases">
        <title>Complete Genomes of Monosporascus.</title>
        <authorList>
            <person name="Robinson A.J."/>
            <person name="Natvig D.O."/>
        </authorList>
    </citation>
    <scope>NUCLEOTIDE SEQUENCE [LARGE SCALE GENOMIC DNA]</scope>
    <source>
        <strain evidence="3 4">CBS 110550</strain>
    </source>
</reference>
<evidence type="ECO:0008006" key="5">
    <source>
        <dbReference type="Google" id="ProtNLM"/>
    </source>
</evidence>
<dbReference type="OrthoDB" id="626167at2759"/>
<feature type="domain" description="NB-ARC" evidence="1">
    <location>
        <begin position="216"/>
        <end position="374"/>
    </location>
</feature>
<evidence type="ECO:0000313" key="3">
    <source>
        <dbReference type="EMBL" id="RYP06620.1"/>
    </source>
</evidence>
<dbReference type="InterPro" id="IPR002182">
    <property type="entry name" value="NB-ARC"/>
</dbReference>
<evidence type="ECO:0000259" key="2">
    <source>
        <dbReference type="Pfam" id="PF06985"/>
    </source>
</evidence>
<accession>A0A4Q4TM30</accession>
<dbReference type="Pfam" id="PF06985">
    <property type="entry name" value="HET"/>
    <property type="match status" value="1"/>
</dbReference>
<gene>
    <name evidence="3" type="ORF">DL764_003072</name>
</gene>
<evidence type="ECO:0000313" key="4">
    <source>
        <dbReference type="Proteomes" id="UP000293360"/>
    </source>
</evidence>
<sequence length="539" mass="60819">MRLLQRQGDGSVTLTKDLTVSLPPYAILSHTWGDDDQEVKYDDVTKSLGQHKDGYRKMKFCAKQASADGLQYFWVDSCCINKSSSAELQEAITSMFRWYQNASKCYVYLPDVSTGRPLSEFSIGERMLWSRGRETKRKEGKAYSLLGVFGVSTYVNYGEGEEHAMNRLREEIDKCLGFGPDRKTHFMVPFGRNEGFVGRDHILQHLLTRIPPSANKDDCQRMAIEGLGGVGKTQIALEAAYRVREMDLDCSVFWVPAINAASLENSYREIGQKLQVQGINMDNADVKTLVKRALSQENAGKWFLIIDNADDLELLFGGPQSLSDYLPISRNGSILLTTRDHRTAFRFTTRQADIITTIEMSEAEALAMLQNDLSESQVQSKQDTKRLLEALAYLPLAIRQASAYIATEQLSISEYLNLYRTSDADMIDLLSEHFEDRHRYQEAKRTQNPIATTWLISFNQITKSSPVAASYVKSMCFLAEKDIPKSLLPIDSKKEASKALSSLKAYAFITEHKGSDSLDIHRLVRLAMQIAPTQRPYGN</sequence>
<dbReference type="InterPro" id="IPR010730">
    <property type="entry name" value="HET"/>
</dbReference>
<keyword evidence="4" id="KW-1185">Reference proteome</keyword>
<comment type="caution">
    <text evidence="3">The sequence shown here is derived from an EMBL/GenBank/DDBJ whole genome shotgun (WGS) entry which is preliminary data.</text>
</comment>
<dbReference type="Gene3D" id="3.40.50.300">
    <property type="entry name" value="P-loop containing nucleotide triphosphate hydrolases"/>
    <property type="match status" value="1"/>
</dbReference>
<dbReference type="InterPro" id="IPR027417">
    <property type="entry name" value="P-loop_NTPase"/>
</dbReference>
<dbReference type="Pfam" id="PF00931">
    <property type="entry name" value="NB-ARC"/>
    <property type="match status" value="1"/>
</dbReference>
<evidence type="ECO:0000259" key="1">
    <source>
        <dbReference type="Pfam" id="PF00931"/>
    </source>
</evidence>
<dbReference type="Proteomes" id="UP000293360">
    <property type="component" value="Unassembled WGS sequence"/>
</dbReference>
<dbReference type="AlphaFoldDB" id="A0A4Q4TM30"/>
<proteinExistence type="predicted"/>
<name>A0A4Q4TM30_9PEZI</name>
<dbReference type="GO" id="GO:0043531">
    <property type="term" value="F:ADP binding"/>
    <property type="evidence" value="ECO:0007669"/>
    <property type="project" value="InterPro"/>
</dbReference>
<dbReference type="EMBL" id="QJNU01000123">
    <property type="protein sequence ID" value="RYP06620.1"/>
    <property type="molecule type" value="Genomic_DNA"/>
</dbReference>
<protein>
    <recommendedName>
        <fullName evidence="5">Heterokaryon incompatibility domain-containing protein</fullName>
    </recommendedName>
</protein>
<organism evidence="3 4">
    <name type="scientific">Monosporascus ibericus</name>
    <dbReference type="NCBI Taxonomy" id="155417"/>
    <lineage>
        <taxon>Eukaryota</taxon>
        <taxon>Fungi</taxon>
        <taxon>Dikarya</taxon>
        <taxon>Ascomycota</taxon>
        <taxon>Pezizomycotina</taxon>
        <taxon>Sordariomycetes</taxon>
        <taxon>Xylariomycetidae</taxon>
        <taxon>Xylariales</taxon>
        <taxon>Xylariales incertae sedis</taxon>
        <taxon>Monosporascus</taxon>
    </lineage>
</organism>
<dbReference type="SUPFAM" id="SSF52540">
    <property type="entry name" value="P-loop containing nucleoside triphosphate hydrolases"/>
    <property type="match status" value="1"/>
</dbReference>
<feature type="domain" description="Heterokaryon incompatibility" evidence="2">
    <location>
        <begin position="25"/>
        <end position="115"/>
    </location>
</feature>